<keyword evidence="4" id="KW-1133">Transmembrane helix</keyword>
<dbReference type="Gene3D" id="3.30.450.20">
    <property type="entry name" value="PAS domain"/>
    <property type="match status" value="2"/>
</dbReference>
<dbReference type="PRINTS" id="PR00260">
    <property type="entry name" value="CHEMTRNSDUCR"/>
</dbReference>
<feature type="domain" description="Methyl-accepting transducer" evidence="5">
    <location>
        <begin position="408"/>
        <end position="630"/>
    </location>
</feature>
<dbReference type="EMBL" id="CP002631">
    <property type="protein sequence ID" value="AEB15019.1"/>
    <property type="molecule type" value="Genomic_DNA"/>
</dbReference>
<evidence type="ECO:0000256" key="2">
    <source>
        <dbReference type="ARBA" id="ARBA00029447"/>
    </source>
</evidence>
<dbReference type="Gene3D" id="1.10.287.950">
    <property type="entry name" value="Methyl-accepting chemotaxis protein"/>
    <property type="match status" value="2"/>
</dbReference>
<dbReference type="SUPFAM" id="SSF58104">
    <property type="entry name" value="Methyl-accepting chemotaxis protein (MCP) signaling domain"/>
    <property type="match status" value="1"/>
</dbReference>
<dbReference type="eggNOG" id="COG0840">
    <property type="taxonomic scope" value="Bacteria"/>
</dbReference>
<sequence length="694" mass="76644">MQKKLFSSLKARLLVSILSIIIVSNLFLVCFLFVNSRNELMKSLAEQNSSFTYSTALQIHNINDREYKMLDSLSKLPLIRDESVDIRKKWEMINAISKEDSSYIGMAIYDEKGIGYTTTGKYQDLHTREYLTKALKGNVAILDPNWSPVNGKLSTFYAVPFYGQDSRQAGAVVDSLGLCQTVSEMIMGKNSHPYVINIKTGKYVAHSDVEFLKQEKSLYDNVPAELESVIMKIKSGEFGSEFCVDKNTKKEYSVSYYPVGGYTDWTVICSAPADDFLGGLNRLFLLAVVIFCVFTFFAVFIVSAFVLKLLKPLNVLKSSIKMIASGNGDLTKRIEIYSDDEIGEVVSGFNEFIEKLHKIISDVKASKDRLLCFDSKLQCSAENSNSSISNIVSNIDIVNEEISKQSNCVDATTDSVREVADNISRLDSLVLEQAKGTENASAAVEEMVGNIHSVNNSVEKMAERFEMLLLDAQNGSSMQDNVSEKIAHIAGKSASLQDANAVIASIAEQTNLLAMNAAIEAAHAGEAGKGFSVVADEIRKLSETSSSQSHSISEQLSGIQNSISDVVSASEESTKSFDSVVEEIEATNQLMQEIKNAMLEQQEGSSQINESLAIMRDSSNEFKSKYETMNEKNKSILEEVSKLKEATSVMNIRISEMEQDICSVSDTGKSLFKISNDMSDSIRNIGSRIDEFKV</sequence>
<dbReference type="STRING" id="869209.Tresu_2150"/>
<dbReference type="PANTHER" id="PTHR32089:SF112">
    <property type="entry name" value="LYSOZYME-LIKE PROTEIN-RELATED"/>
    <property type="match status" value="1"/>
</dbReference>
<dbReference type="CDD" id="cd12912">
    <property type="entry name" value="PDC2_MCP_like"/>
    <property type="match status" value="1"/>
</dbReference>
<dbReference type="GeneID" id="302999272"/>
<reference evidence="8" key="2">
    <citation type="submission" date="2011-04" db="EMBL/GenBank/DDBJ databases">
        <title>The complete genome of chromosome of Treponema succinifaciens DSM 2489.</title>
        <authorList>
            <person name="Lucas S."/>
            <person name="Copeland A."/>
            <person name="Lapidus A."/>
            <person name="Bruce D."/>
            <person name="Goodwin L."/>
            <person name="Pitluck S."/>
            <person name="Peters L."/>
            <person name="Kyrpides N."/>
            <person name="Mavromatis K."/>
            <person name="Ivanova N."/>
            <person name="Ovchinnikova G."/>
            <person name="Teshima H."/>
            <person name="Detter J.C."/>
            <person name="Tapia R."/>
            <person name="Han C."/>
            <person name="Land M."/>
            <person name="Hauser L."/>
            <person name="Markowitz V."/>
            <person name="Cheng J.-F."/>
            <person name="Hugenholtz P."/>
            <person name="Woyke T."/>
            <person name="Wu D."/>
            <person name="Gronow S."/>
            <person name="Wellnitz S."/>
            <person name="Brambilla E."/>
            <person name="Klenk H.-P."/>
            <person name="Eisen J.A."/>
        </authorList>
    </citation>
    <scope>NUCLEOTIDE SEQUENCE [LARGE SCALE GENOMIC DNA]</scope>
    <source>
        <strain evidence="8">ATCC 33096 / DSM 2489 / 6091</strain>
    </source>
</reference>
<dbReference type="SMART" id="SM00304">
    <property type="entry name" value="HAMP"/>
    <property type="match status" value="1"/>
</dbReference>
<dbReference type="AlphaFoldDB" id="F2NW98"/>
<dbReference type="HOGENOM" id="CLU_000445_107_19_12"/>
<dbReference type="OrthoDB" id="597657at2"/>
<dbReference type="CDD" id="cd18773">
    <property type="entry name" value="PDC1_HK_sensor"/>
    <property type="match status" value="1"/>
</dbReference>
<evidence type="ECO:0000313" key="8">
    <source>
        <dbReference type="Proteomes" id="UP000006852"/>
    </source>
</evidence>
<protein>
    <submittedName>
        <fullName evidence="7">Methyl-accepting chemotaxis sensory transducer</fullName>
    </submittedName>
</protein>
<dbReference type="GO" id="GO:0006935">
    <property type="term" value="P:chemotaxis"/>
    <property type="evidence" value="ECO:0007669"/>
    <property type="project" value="InterPro"/>
</dbReference>
<accession>F2NW98</accession>
<comment type="similarity">
    <text evidence="2">Belongs to the methyl-accepting chemotaxis (MCP) protein family.</text>
</comment>
<dbReference type="PROSITE" id="PS50885">
    <property type="entry name" value="HAMP"/>
    <property type="match status" value="1"/>
</dbReference>
<evidence type="ECO:0000256" key="4">
    <source>
        <dbReference type="SAM" id="Phobius"/>
    </source>
</evidence>
<dbReference type="PANTHER" id="PTHR32089">
    <property type="entry name" value="METHYL-ACCEPTING CHEMOTAXIS PROTEIN MCPB"/>
    <property type="match status" value="1"/>
</dbReference>
<dbReference type="GO" id="GO:0016020">
    <property type="term" value="C:membrane"/>
    <property type="evidence" value="ECO:0007669"/>
    <property type="project" value="InterPro"/>
</dbReference>
<dbReference type="InterPro" id="IPR003660">
    <property type="entry name" value="HAMP_dom"/>
</dbReference>
<evidence type="ECO:0000256" key="3">
    <source>
        <dbReference type="PROSITE-ProRule" id="PRU00284"/>
    </source>
</evidence>
<proteinExistence type="inferred from homology"/>
<name>F2NW98_TRES6</name>
<dbReference type="PROSITE" id="PS50111">
    <property type="entry name" value="CHEMOTAXIS_TRANSDUC_2"/>
    <property type="match status" value="1"/>
</dbReference>
<evidence type="ECO:0000256" key="1">
    <source>
        <dbReference type="ARBA" id="ARBA00023224"/>
    </source>
</evidence>
<evidence type="ECO:0000313" key="7">
    <source>
        <dbReference type="EMBL" id="AEB15019.1"/>
    </source>
</evidence>
<gene>
    <name evidence="7" type="ordered locus">Tresu_2150</name>
</gene>
<reference evidence="7 8" key="1">
    <citation type="journal article" date="2011" name="Stand. Genomic Sci.">
        <title>Complete genome sequence of Treponema succinifaciens type strain (6091).</title>
        <authorList>
            <person name="Han C."/>
            <person name="Gronow S."/>
            <person name="Teshima H."/>
            <person name="Lapidus A."/>
            <person name="Nolan M."/>
            <person name="Lucas S."/>
            <person name="Hammon N."/>
            <person name="Deshpande S."/>
            <person name="Cheng J.F."/>
            <person name="Zeytun A."/>
            <person name="Tapia R."/>
            <person name="Goodwin L."/>
            <person name="Pitluck S."/>
            <person name="Liolios K."/>
            <person name="Pagani I."/>
            <person name="Ivanova N."/>
            <person name="Mavromatis K."/>
            <person name="Mikhailova N."/>
            <person name="Huntemann M."/>
            <person name="Pati A."/>
            <person name="Chen A."/>
            <person name="Palaniappan K."/>
            <person name="Land M."/>
            <person name="Hauser L."/>
            <person name="Brambilla E.M."/>
            <person name="Rohde M."/>
            <person name="Goker M."/>
            <person name="Woyke T."/>
            <person name="Bristow J."/>
            <person name="Eisen J.A."/>
            <person name="Markowitz V."/>
            <person name="Hugenholtz P."/>
            <person name="Kyrpides N.C."/>
            <person name="Klenk H.P."/>
            <person name="Detter J.C."/>
        </authorList>
    </citation>
    <scope>NUCLEOTIDE SEQUENCE [LARGE SCALE GENOMIC DNA]</scope>
    <source>
        <strain evidence="8">ATCC 33096 / DSM 2489 / 6091</strain>
    </source>
</reference>
<dbReference type="GO" id="GO:0004888">
    <property type="term" value="F:transmembrane signaling receptor activity"/>
    <property type="evidence" value="ECO:0007669"/>
    <property type="project" value="InterPro"/>
</dbReference>
<keyword evidence="4" id="KW-0812">Transmembrane</keyword>
<organism evidence="7 8">
    <name type="scientific">Treponema succinifaciens (strain ATCC 33096 / DSM 2489 / 6091)</name>
    <dbReference type="NCBI Taxonomy" id="869209"/>
    <lineage>
        <taxon>Bacteria</taxon>
        <taxon>Pseudomonadati</taxon>
        <taxon>Spirochaetota</taxon>
        <taxon>Spirochaetia</taxon>
        <taxon>Spirochaetales</taxon>
        <taxon>Treponemataceae</taxon>
        <taxon>Treponema</taxon>
    </lineage>
</organism>
<feature type="transmembrane region" description="Helical" evidence="4">
    <location>
        <begin position="12"/>
        <end position="34"/>
    </location>
</feature>
<evidence type="ECO:0000259" key="5">
    <source>
        <dbReference type="PROSITE" id="PS50111"/>
    </source>
</evidence>
<keyword evidence="1 3" id="KW-0807">Transducer</keyword>
<dbReference type="InterPro" id="IPR004089">
    <property type="entry name" value="MCPsignal_dom"/>
</dbReference>
<keyword evidence="4" id="KW-0472">Membrane</keyword>
<dbReference type="Proteomes" id="UP000006852">
    <property type="component" value="Chromosome"/>
</dbReference>
<keyword evidence="8" id="KW-1185">Reference proteome</keyword>
<dbReference type="Pfam" id="PF00015">
    <property type="entry name" value="MCPsignal"/>
    <property type="match status" value="1"/>
</dbReference>
<dbReference type="SMART" id="SM00283">
    <property type="entry name" value="MA"/>
    <property type="match status" value="1"/>
</dbReference>
<dbReference type="InterPro" id="IPR004090">
    <property type="entry name" value="Chemotax_Me-accpt_rcpt"/>
</dbReference>
<dbReference type="KEGG" id="tsu:Tresu_2150"/>
<dbReference type="CDD" id="cd06225">
    <property type="entry name" value="HAMP"/>
    <property type="match status" value="1"/>
</dbReference>
<feature type="domain" description="HAMP" evidence="6">
    <location>
        <begin position="307"/>
        <end position="361"/>
    </location>
</feature>
<feature type="transmembrane region" description="Helical" evidence="4">
    <location>
        <begin position="283"/>
        <end position="307"/>
    </location>
</feature>
<dbReference type="Pfam" id="PF00672">
    <property type="entry name" value="HAMP"/>
    <property type="match status" value="1"/>
</dbReference>
<dbReference type="GO" id="GO:0007165">
    <property type="term" value="P:signal transduction"/>
    <property type="evidence" value="ECO:0007669"/>
    <property type="project" value="UniProtKB-KW"/>
</dbReference>
<evidence type="ECO:0000259" key="6">
    <source>
        <dbReference type="PROSITE" id="PS50885"/>
    </source>
</evidence>
<dbReference type="RefSeq" id="WP_013702272.1">
    <property type="nucleotide sequence ID" value="NC_015385.1"/>
</dbReference>